<protein>
    <submittedName>
        <fullName evidence="1">Uncharacterized protein</fullName>
    </submittedName>
</protein>
<organism evidence="1 2">
    <name type="scientific">Solanum stoloniferum</name>
    <dbReference type="NCBI Taxonomy" id="62892"/>
    <lineage>
        <taxon>Eukaryota</taxon>
        <taxon>Viridiplantae</taxon>
        <taxon>Streptophyta</taxon>
        <taxon>Embryophyta</taxon>
        <taxon>Tracheophyta</taxon>
        <taxon>Spermatophyta</taxon>
        <taxon>Magnoliopsida</taxon>
        <taxon>eudicotyledons</taxon>
        <taxon>Gunneridae</taxon>
        <taxon>Pentapetalae</taxon>
        <taxon>asterids</taxon>
        <taxon>lamiids</taxon>
        <taxon>Solanales</taxon>
        <taxon>Solanaceae</taxon>
        <taxon>Solanoideae</taxon>
        <taxon>Solaneae</taxon>
        <taxon>Solanum</taxon>
    </lineage>
</organism>
<keyword evidence="2" id="KW-1185">Reference proteome</keyword>
<evidence type="ECO:0000313" key="2">
    <source>
        <dbReference type="Proteomes" id="UP001627284"/>
    </source>
</evidence>
<dbReference type="EMBL" id="JBJKTR010000022">
    <property type="protein sequence ID" value="KAL3326899.1"/>
    <property type="molecule type" value="Genomic_DNA"/>
</dbReference>
<dbReference type="Proteomes" id="UP001627284">
    <property type="component" value="Unassembled WGS sequence"/>
</dbReference>
<accession>A0ABD2R516</accession>
<dbReference type="AlphaFoldDB" id="A0ABD2R516"/>
<name>A0ABD2R516_9SOLN</name>
<proteinExistence type="predicted"/>
<comment type="caution">
    <text evidence="1">The sequence shown here is derived from an EMBL/GenBank/DDBJ whole genome shotgun (WGS) entry which is preliminary data.</text>
</comment>
<feature type="non-terminal residue" evidence="1">
    <location>
        <position position="1"/>
    </location>
</feature>
<gene>
    <name evidence="1" type="ORF">AABB24_037550</name>
</gene>
<sequence>NNMALVSNQELKEEIKILIDHMPKEEEDEEEFFEIDLELVNNYFSTPHNYNWENYFRATTTSTCTLLANCLLPIADVSCAIPITTKACDAFISLPPSGDSPFSRF</sequence>
<evidence type="ECO:0000313" key="1">
    <source>
        <dbReference type="EMBL" id="KAL3326899.1"/>
    </source>
</evidence>
<reference evidence="1 2" key="1">
    <citation type="submission" date="2024-05" db="EMBL/GenBank/DDBJ databases">
        <title>De novo assembly of an allotetraploid wild potato.</title>
        <authorList>
            <person name="Hosaka A.J."/>
        </authorList>
    </citation>
    <scope>NUCLEOTIDE SEQUENCE [LARGE SCALE GENOMIC DNA]</scope>
    <source>
        <tissue evidence="1">Young leaves</tissue>
    </source>
</reference>